<sequence>MNRYVNQSGINTNTMTAFGITVFLHGYSYDTIEISTRLAMAVILSYCIIAIAYTIYTLIAGSTSTAWNSPIELVTLALQSKRSDHLGYTSVRVDSIETLRQNVGIRVNSKEELELVFAHDREIETRELRKIIRNKEY</sequence>
<keyword evidence="1" id="KW-0812">Transmembrane</keyword>
<dbReference type="AlphaFoldDB" id="A0A6A6A0D2"/>
<evidence type="ECO:0000313" key="3">
    <source>
        <dbReference type="Proteomes" id="UP000799771"/>
    </source>
</evidence>
<keyword evidence="1" id="KW-1133">Transmembrane helix</keyword>
<keyword evidence="1" id="KW-0472">Membrane</keyword>
<gene>
    <name evidence="2" type="ORF">P153DRAFT_301968</name>
</gene>
<accession>A0A6A6A0D2</accession>
<evidence type="ECO:0000313" key="2">
    <source>
        <dbReference type="EMBL" id="KAF2124603.1"/>
    </source>
</evidence>
<dbReference type="EMBL" id="ML977519">
    <property type="protein sequence ID" value="KAF2124603.1"/>
    <property type="molecule type" value="Genomic_DNA"/>
</dbReference>
<name>A0A6A6A0D2_9PLEO</name>
<dbReference type="Proteomes" id="UP000799771">
    <property type="component" value="Unassembled WGS sequence"/>
</dbReference>
<dbReference type="OrthoDB" id="5342924at2759"/>
<reference evidence="2" key="1">
    <citation type="journal article" date="2020" name="Stud. Mycol.">
        <title>101 Dothideomycetes genomes: a test case for predicting lifestyles and emergence of pathogens.</title>
        <authorList>
            <person name="Haridas S."/>
            <person name="Albert R."/>
            <person name="Binder M."/>
            <person name="Bloem J."/>
            <person name="Labutti K."/>
            <person name="Salamov A."/>
            <person name="Andreopoulos B."/>
            <person name="Baker S."/>
            <person name="Barry K."/>
            <person name="Bills G."/>
            <person name="Bluhm B."/>
            <person name="Cannon C."/>
            <person name="Castanera R."/>
            <person name="Culley D."/>
            <person name="Daum C."/>
            <person name="Ezra D."/>
            <person name="Gonzalez J."/>
            <person name="Henrissat B."/>
            <person name="Kuo A."/>
            <person name="Liang C."/>
            <person name="Lipzen A."/>
            <person name="Lutzoni F."/>
            <person name="Magnuson J."/>
            <person name="Mondo S."/>
            <person name="Nolan M."/>
            <person name="Ohm R."/>
            <person name="Pangilinan J."/>
            <person name="Park H.-J."/>
            <person name="Ramirez L."/>
            <person name="Alfaro M."/>
            <person name="Sun H."/>
            <person name="Tritt A."/>
            <person name="Yoshinaga Y."/>
            <person name="Zwiers L.-H."/>
            <person name="Turgeon B."/>
            <person name="Goodwin S."/>
            <person name="Spatafora J."/>
            <person name="Crous P."/>
            <person name="Grigoriev I."/>
        </authorList>
    </citation>
    <scope>NUCLEOTIDE SEQUENCE</scope>
    <source>
        <strain evidence="2">CBS 119687</strain>
    </source>
</reference>
<feature type="transmembrane region" description="Helical" evidence="1">
    <location>
        <begin position="38"/>
        <end position="59"/>
    </location>
</feature>
<protein>
    <submittedName>
        <fullName evidence="2">Uncharacterized protein</fullName>
    </submittedName>
</protein>
<dbReference type="RefSeq" id="XP_033518996.1">
    <property type="nucleotide sequence ID" value="XM_033664419.1"/>
</dbReference>
<proteinExistence type="predicted"/>
<dbReference type="GeneID" id="54404851"/>
<organism evidence="2 3">
    <name type="scientific">Dothidotthia symphoricarpi CBS 119687</name>
    <dbReference type="NCBI Taxonomy" id="1392245"/>
    <lineage>
        <taxon>Eukaryota</taxon>
        <taxon>Fungi</taxon>
        <taxon>Dikarya</taxon>
        <taxon>Ascomycota</taxon>
        <taxon>Pezizomycotina</taxon>
        <taxon>Dothideomycetes</taxon>
        <taxon>Pleosporomycetidae</taxon>
        <taxon>Pleosporales</taxon>
        <taxon>Dothidotthiaceae</taxon>
        <taxon>Dothidotthia</taxon>
    </lineage>
</organism>
<evidence type="ECO:0000256" key="1">
    <source>
        <dbReference type="SAM" id="Phobius"/>
    </source>
</evidence>
<keyword evidence="3" id="KW-1185">Reference proteome</keyword>